<comment type="caution">
    <text evidence="1">The sequence shown here is derived from an EMBL/GenBank/DDBJ whole genome shotgun (WGS) entry which is preliminary data.</text>
</comment>
<organism evidence="1 2">
    <name type="scientific">Rhizopus azygosporus</name>
    <name type="common">Rhizopus microsporus var. azygosporus</name>
    <dbReference type="NCBI Taxonomy" id="86630"/>
    <lineage>
        <taxon>Eukaryota</taxon>
        <taxon>Fungi</taxon>
        <taxon>Fungi incertae sedis</taxon>
        <taxon>Mucoromycota</taxon>
        <taxon>Mucoromycotina</taxon>
        <taxon>Mucoromycetes</taxon>
        <taxon>Mucorales</taxon>
        <taxon>Mucorineae</taxon>
        <taxon>Rhizopodaceae</taxon>
        <taxon>Rhizopus</taxon>
    </lineage>
</organism>
<evidence type="ECO:0000313" key="2">
    <source>
        <dbReference type="Proteomes" id="UP000252139"/>
    </source>
</evidence>
<dbReference type="Proteomes" id="UP000252139">
    <property type="component" value="Unassembled WGS sequence"/>
</dbReference>
<name>A0A367JCH4_RHIAZ</name>
<evidence type="ECO:0000313" key="1">
    <source>
        <dbReference type="EMBL" id="RCH87630.1"/>
    </source>
</evidence>
<keyword evidence="2" id="KW-1185">Reference proteome</keyword>
<gene>
    <name evidence="1" type="ORF">CU097_002000</name>
</gene>
<accession>A0A367JCH4</accession>
<dbReference type="EMBL" id="PJQL01001618">
    <property type="protein sequence ID" value="RCH87630.1"/>
    <property type="molecule type" value="Genomic_DNA"/>
</dbReference>
<proteinExistence type="predicted"/>
<reference evidence="1 2" key="1">
    <citation type="journal article" date="2018" name="G3 (Bethesda)">
        <title>Phylogenetic and Phylogenomic Definition of Rhizopus Species.</title>
        <authorList>
            <person name="Gryganskyi A.P."/>
            <person name="Golan J."/>
            <person name="Dolatabadi S."/>
            <person name="Mondo S."/>
            <person name="Robb S."/>
            <person name="Idnurm A."/>
            <person name="Muszewska A."/>
            <person name="Steczkiewicz K."/>
            <person name="Masonjones S."/>
            <person name="Liao H.L."/>
            <person name="Gajdeczka M.T."/>
            <person name="Anike F."/>
            <person name="Vuek A."/>
            <person name="Anishchenko I.M."/>
            <person name="Voigt K."/>
            <person name="de Hoog G.S."/>
            <person name="Smith M.E."/>
            <person name="Heitman J."/>
            <person name="Vilgalys R."/>
            <person name="Stajich J.E."/>
        </authorList>
    </citation>
    <scope>NUCLEOTIDE SEQUENCE [LARGE SCALE GENOMIC DNA]</scope>
    <source>
        <strain evidence="1 2">CBS 357.93</strain>
    </source>
</reference>
<sequence length="125" mass="14623">MPIKGVYHYLVCRDLKASENNAVEELAEFDSFLSNETDLTYKIEPSTHYTENLKLKQYVLTFHEVNTYEERHEVYLYDDDSILNERFLISIKLEGISAINFNATLPHNYKRAPVILKANTTCTRK</sequence>
<dbReference type="OrthoDB" id="2262790at2759"/>
<dbReference type="AlphaFoldDB" id="A0A367JCH4"/>
<protein>
    <submittedName>
        <fullName evidence="1">Uncharacterized protein</fullName>
    </submittedName>
</protein>